<evidence type="ECO:0000256" key="1">
    <source>
        <dbReference type="SAM" id="Phobius"/>
    </source>
</evidence>
<dbReference type="PANTHER" id="PTHR38441:SF1">
    <property type="entry name" value="MEMBRANE PROTEIN"/>
    <property type="match status" value="1"/>
</dbReference>
<feature type="transmembrane region" description="Helical" evidence="1">
    <location>
        <begin position="33"/>
        <end position="51"/>
    </location>
</feature>
<proteinExistence type="predicted"/>
<keyword evidence="1" id="KW-0472">Membrane</keyword>
<sequence length="118" mass="13198">MDTPPPAETVPTEVRGIEETEEFRSLRGSFRGFAFPVTAGFILWYLLYVLLSSYAPAFMATKVFGHINVALLLGLLQFASTFAIAAWYARYADRRLDPPAAAIRDRAIRDRAVREAAE</sequence>
<dbReference type="PANTHER" id="PTHR38441">
    <property type="entry name" value="INTEGRAL MEMBRANE PROTEIN-RELATED"/>
    <property type="match status" value="1"/>
</dbReference>
<dbReference type="InterPro" id="IPR007436">
    <property type="entry name" value="DUF485"/>
</dbReference>
<protein>
    <submittedName>
        <fullName evidence="2">Uncharacterized membrane protein (DUF485 family)</fullName>
    </submittedName>
</protein>
<name>A0A561EX54_9ACTN</name>
<gene>
    <name evidence="2" type="ORF">FB465_5323</name>
</gene>
<dbReference type="AlphaFoldDB" id="A0A561EX54"/>
<keyword evidence="1" id="KW-1133">Transmembrane helix</keyword>
<dbReference type="OrthoDB" id="3543412at2"/>
<accession>A0A561EX54</accession>
<dbReference type="Proteomes" id="UP000318416">
    <property type="component" value="Unassembled WGS sequence"/>
</dbReference>
<organism evidence="2 3">
    <name type="scientific">Kitasatospora atroaurantiaca</name>
    <dbReference type="NCBI Taxonomy" id="285545"/>
    <lineage>
        <taxon>Bacteria</taxon>
        <taxon>Bacillati</taxon>
        <taxon>Actinomycetota</taxon>
        <taxon>Actinomycetes</taxon>
        <taxon>Kitasatosporales</taxon>
        <taxon>Streptomycetaceae</taxon>
        <taxon>Kitasatospora</taxon>
    </lineage>
</organism>
<dbReference type="RefSeq" id="WP_145794377.1">
    <property type="nucleotide sequence ID" value="NZ_BAAABR010000060.1"/>
</dbReference>
<dbReference type="Pfam" id="PF04341">
    <property type="entry name" value="DUF485"/>
    <property type="match status" value="1"/>
</dbReference>
<evidence type="ECO:0000313" key="2">
    <source>
        <dbReference type="EMBL" id="TWE20181.1"/>
    </source>
</evidence>
<comment type="caution">
    <text evidence="2">The sequence shown here is derived from an EMBL/GenBank/DDBJ whole genome shotgun (WGS) entry which is preliminary data.</text>
</comment>
<dbReference type="EMBL" id="VIVR01000001">
    <property type="protein sequence ID" value="TWE20181.1"/>
    <property type="molecule type" value="Genomic_DNA"/>
</dbReference>
<evidence type="ECO:0000313" key="3">
    <source>
        <dbReference type="Proteomes" id="UP000318416"/>
    </source>
</evidence>
<reference evidence="2 3" key="1">
    <citation type="submission" date="2019-06" db="EMBL/GenBank/DDBJ databases">
        <title>Sequencing the genomes of 1000 actinobacteria strains.</title>
        <authorList>
            <person name="Klenk H.-P."/>
        </authorList>
    </citation>
    <scope>NUCLEOTIDE SEQUENCE [LARGE SCALE GENOMIC DNA]</scope>
    <source>
        <strain evidence="2 3">DSM 41649</strain>
    </source>
</reference>
<keyword evidence="3" id="KW-1185">Reference proteome</keyword>
<feature type="transmembrane region" description="Helical" evidence="1">
    <location>
        <begin position="63"/>
        <end position="89"/>
    </location>
</feature>
<keyword evidence="1" id="KW-0812">Transmembrane</keyword>